<dbReference type="PROSITE" id="PS50949">
    <property type="entry name" value="HTH_GNTR"/>
    <property type="match status" value="1"/>
</dbReference>
<proteinExistence type="predicted"/>
<keyword evidence="3" id="KW-0804">Transcription</keyword>
<dbReference type="RefSeq" id="WP_034767654.1">
    <property type="nucleotide sequence ID" value="NZ_CCRF01000014.1"/>
</dbReference>
<dbReference type="Proteomes" id="UP000040576">
    <property type="component" value="Unassembled WGS sequence"/>
</dbReference>
<dbReference type="SUPFAM" id="SSF53822">
    <property type="entry name" value="Periplasmic binding protein-like I"/>
    <property type="match status" value="1"/>
</dbReference>
<dbReference type="Gene3D" id="3.40.50.2300">
    <property type="match status" value="2"/>
</dbReference>
<dbReference type="SMART" id="SM00345">
    <property type="entry name" value="HTH_GNTR"/>
    <property type="match status" value="1"/>
</dbReference>
<dbReference type="SUPFAM" id="SSF46785">
    <property type="entry name" value="Winged helix' DNA-binding domain"/>
    <property type="match status" value="1"/>
</dbReference>
<dbReference type="InterPro" id="IPR036388">
    <property type="entry name" value="WH-like_DNA-bd_sf"/>
</dbReference>
<reference evidence="5 6" key="1">
    <citation type="submission" date="2014-07" db="EMBL/GenBank/DDBJ databases">
        <authorList>
            <person name="Wibberg Daniel"/>
        </authorList>
    </citation>
    <scope>NUCLEOTIDE SEQUENCE [LARGE SCALE GENOMIC DNA]</scope>
</reference>
<dbReference type="AlphaFoldDB" id="A0A090IRN7"/>
<protein>
    <submittedName>
        <fullName evidence="5">Arabinose metabolism transcriptional repressor</fullName>
    </submittedName>
</protein>
<dbReference type="Gene3D" id="1.10.10.10">
    <property type="entry name" value="Winged helix-like DNA-binding domain superfamily/Winged helix DNA-binding domain"/>
    <property type="match status" value="1"/>
</dbReference>
<dbReference type="PRINTS" id="PR00035">
    <property type="entry name" value="HTHGNTR"/>
</dbReference>
<organism evidence="5 6">
    <name type="scientific">Caldibacillus thermoamylovorans</name>
    <dbReference type="NCBI Taxonomy" id="35841"/>
    <lineage>
        <taxon>Bacteria</taxon>
        <taxon>Bacillati</taxon>
        <taxon>Bacillota</taxon>
        <taxon>Bacilli</taxon>
        <taxon>Bacillales</taxon>
        <taxon>Bacillaceae</taxon>
        <taxon>Caldibacillus</taxon>
    </lineage>
</organism>
<keyword evidence="2" id="KW-0238">DNA-binding</keyword>
<dbReference type="InterPro" id="IPR028082">
    <property type="entry name" value="Peripla_BP_I"/>
</dbReference>
<evidence type="ECO:0000313" key="5">
    <source>
        <dbReference type="EMBL" id="CEE00317.1"/>
    </source>
</evidence>
<evidence type="ECO:0000256" key="2">
    <source>
        <dbReference type="ARBA" id="ARBA00023125"/>
    </source>
</evidence>
<feature type="domain" description="HTH gntR-type" evidence="4">
    <location>
        <begin position="3"/>
        <end position="71"/>
    </location>
</feature>
<gene>
    <name evidence="5" type="primary">araR</name>
    <name evidence="5" type="ORF">BT1A1_0456</name>
</gene>
<name>A0A090IRN7_9BACI</name>
<dbReference type="CDD" id="cd01541">
    <property type="entry name" value="PBP1_AraR"/>
    <property type="match status" value="1"/>
</dbReference>
<dbReference type="GO" id="GO:0000976">
    <property type="term" value="F:transcription cis-regulatory region binding"/>
    <property type="evidence" value="ECO:0007669"/>
    <property type="project" value="TreeGrafter"/>
</dbReference>
<dbReference type="PANTHER" id="PTHR30146">
    <property type="entry name" value="LACI-RELATED TRANSCRIPTIONAL REPRESSOR"/>
    <property type="match status" value="1"/>
</dbReference>
<dbReference type="PANTHER" id="PTHR30146:SF150">
    <property type="entry name" value="ARABINOSE METABOLISM TRANSCRIPTIONAL REPRESSOR"/>
    <property type="match status" value="1"/>
</dbReference>
<dbReference type="InterPro" id="IPR033532">
    <property type="entry name" value="AraR_ligand_bind_dom"/>
</dbReference>
<accession>A0A090IRN7</accession>
<dbReference type="InterPro" id="IPR000524">
    <property type="entry name" value="Tscrpt_reg_HTH_GntR"/>
</dbReference>
<dbReference type="InterPro" id="IPR036390">
    <property type="entry name" value="WH_DNA-bd_sf"/>
</dbReference>
<dbReference type="CDD" id="cd07377">
    <property type="entry name" value="WHTH_GntR"/>
    <property type="match status" value="1"/>
</dbReference>
<evidence type="ECO:0000256" key="1">
    <source>
        <dbReference type="ARBA" id="ARBA00023015"/>
    </source>
</evidence>
<evidence type="ECO:0000256" key="3">
    <source>
        <dbReference type="ARBA" id="ARBA00023163"/>
    </source>
</evidence>
<keyword evidence="1" id="KW-0805">Transcription regulation</keyword>
<dbReference type="GO" id="GO:0003700">
    <property type="term" value="F:DNA-binding transcription factor activity"/>
    <property type="evidence" value="ECO:0007669"/>
    <property type="project" value="InterPro"/>
</dbReference>
<sequence length="378" mass="43085">MSETKYSMVKNWIKSRVLDGTFEPHQKISSESELMKQFNVSRHTVRLALGDLVNEGLLYKEQGSGTFVSDRLSKLQPITQFNKKNIAIVVTYISDYIFPSIIRGAESILSREGYQVSLFSTNNDHDNEKRILETIIEQRFDGAIIEPTKSAIANPNINYYLNLEALNIPYVMINAYYDELEPISVTVNDEKGGFLQTEHLIKSGHKNILGFFKTDDMQGMKRMKGFIKAHREYNLPINPKNIITYTTSEKNTKPVEHLNDILTSSSDRPTGIICYNDELAMKLLDVIRQNNLQVPSDISIVGFDNSFLSEVSEVKLTTIEHPKTDLGIMAAKMILNLVQNGRNIKQKDENSESYVFEPELIVRYSTKKIVSDKDEKIV</sequence>
<dbReference type="EMBL" id="CCRF01000014">
    <property type="protein sequence ID" value="CEE00317.1"/>
    <property type="molecule type" value="Genomic_DNA"/>
</dbReference>
<evidence type="ECO:0000313" key="6">
    <source>
        <dbReference type="Proteomes" id="UP000040576"/>
    </source>
</evidence>
<dbReference type="Pfam" id="PF00392">
    <property type="entry name" value="GntR"/>
    <property type="match status" value="1"/>
</dbReference>
<dbReference type="InterPro" id="IPR046335">
    <property type="entry name" value="LacI/GalR-like_sensor"/>
</dbReference>
<keyword evidence="6" id="KW-1185">Reference proteome</keyword>
<dbReference type="Pfam" id="PF13377">
    <property type="entry name" value="Peripla_BP_3"/>
    <property type="match status" value="1"/>
</dbReference>
<evidence type="ECO:0000259" key="4">
    <source>
        <dbReference type="PROSITE" id="PS50949"/>
    </source>
</evidence>